<evidence type="ECO:0000313" key="1">
    <source>
        <dbReference type="EMBL" id="KAJ9084612.1"/>
    </source>
</evidence>
<proteinExistence type="predicted"/>
<evidence type="ECO:0000313" key="2">
    <source>
        <dbReference type="Proteomes" id="UP001165960"/>
    </source>
</evidence>
<gene>
    <name evidence="1" type="primary">RRD2_3</name>
    <name evidence="1" type="ORF">DSO57_1022695</name>
</gene>
<reference evidence="1" key="1">
    <citation type="submission" date="2022-04" db="EMBL/GenBank/DDBJ databases">
        <title>Genome of the entomopathogenic fungus Entomophthora muscae.</title>
        <authorList>
            <person name="Elya C."/>
            <person name="Lovett B.R."/>
            <person name="Lee E."/>
            <person name="Macias A.M."/>
            <person name="Hajek A.E."/>
            <person name="De Bivort B.L."/>
            <person name="Kasson M.T."/>
            <person name="De Fine Licht H.H."/>
            <person name="Stajich J.E."/>
        </authorList>
    </citation>
    <scope>NUCLEOTIDE SEQUENCE</scope>
    <source>
        <strain evidence="1">Berkeley</strain>
    </source>
</reference>
<protein>
    <submittedName>
        <fullName evidence="1">Serine/threonine-protein phosphatase 2A activator 2</fullName>
    </submittedName>
</protein>
<dbReference type="Proteomes" id="UP001165960">
    <property type="component" value="Unassembled WGS sequence"/>
</dbReference>
<accession>A0ACC2UCW6</accession>
<organism evidence="1 2">
    <name type="scientific">Entomophthora muscae</name>
    <dbReference type="NCBI Taxonomy" id="34485"/>
    <lineage>
        <taxon>Eukaryota</taxon>
        <taxon>Fungi</taxon>
        <taxon>Fungi incertae sedis</taxon>
        <taxon>Zoopagomycota</taxon>
        <taxon>Entomophthoromycotina</taxon>
        <taxon>Entomophthoromycetes</taxon>
        <taxon>Entomophthorales</taxon>
        <taxon>Entomophthoraceae</taxon>
        <taxon>Entomophthora</taxon>
    </lineage>
</organism>
<comment type="caution">
    <text evidence="1">The sequence shown here is derived from an EMBL/GenBank/DDBJ whole genome shotgun (WGS) entry which is preliminary data.</text>
</comment>
<keyword evidence="2" id="KW-1185">Reference proteome</keyword>
<dbReference type="EMBL" id="QTSX02000825">
    <property type="protein sequence ID" value="KAJ9084612.1"/>
    <property type="molecule type" value="Genomic_DNA"/>
</dbReference>
<name>A0ACC2UCW6_9FUNG</name>
<sequence length="376" mass="42470">MDPSSSEIKNNNFYVPKKKILTKQDLEGFQVSDAYKEFVNFIVELNHSVIGKTTTEKVHESEAILGLIKINQSLKDLVEEIKPEEAGISRFGNVAFKTWYSRANQIIPELLCSLQIPKESIPEVSKYICESFGNSTRLDYGTGHEANYLCFLLCLKKLSLFTPDDLPAIVLRVFFDYIDLMRKIQSAYWLEPAGSHGVWGLDDYHFLPFLFGSAQLKGHEHFSPKCIHDSEVVDEFSKDYMYLACIKFVNTVKPSASLRWHSPMLDDISSVKTWDKVNEGMIKMYKAEVLGKLPIMQHFFLGSIISFDTGHSVPEDNCCGESDSDKPNEHAHVYAFGQEAPTCCGMRIPSAIGAAAFDKANTKKPDLPRPTRIPFD</sequence>